<dbReference type="GO" id="GO:0004168">
    <property type="term" value="F:dolichol kinase activity"/>
    <property type="evidence" value="ECO:0007669"/>
    <property type="project" value="UniProtKB-EC"/>
</dbReference>
<evidence type="ECO:0000256" key="9">
    <source>
        <dbReference type="ARBA" id="ARBA00023136"/>
    </source>
</evidence>
<feature type="transmembrane region" description="Helical" evidence="10">
    <location>
        <begin position="137"/>
        <end position="156"/>
    </location>
</feature>
<dbReference type="VEuPathDB" id="TriTrypDB:TcYC6_0068990"/>
<dbReference type="PANTHER" id="PTHR13205">
    <property type="entry name" value="TRANSMEMBRANE PROTEIN 15-RELATED"/>
    <property type="match status" value="1"/>
</dbReference>
<evidence type="ECO:0000256" key="11">
    <source>
        <dbReference type="SAM" id="SignalP"/>
    </source>
</evidence>
<dbReference type="AlphaFoldDB" id="A0A2V2W1A6"/>
<keyword evidence="9 10" id="KW-0472">Membrane</keyword>
<evidence type="ECO:0000313" key="12">
    <source>
        <dbReference type="EMBL" id="PWV02418.1"/>
    </source>
</evidence>
<feature type="transmembrane region" description="Helical" evidence="10">
    <location>
        <begin position="442"/>
        <end position="462"/>
    </location>
</feature>
<sequence length="674" mass="74949">MCACCLFFSSSVLFFSLFAPLQRQIGRGGGGGGERRISTPRFLGGIGKEEIRATFIFFLNTHTHTHILSLRISFISAYTHEYTHRGEHYTNKLKGEFEQGIGGEAPSRFYYYYYYYYFLLAPLASAVMIYPRLRVEVSYSSTVIMMWVVLLAVMSWNANHSMQSLTILFLSTVALTSPHGESRMLLPMLFLSEHLLDNLFSSGRSPLEFYASTLLSYLTLVVCRAARKRKCNENIFIGSVICAAEVIVVLYFISEDCVMSFGAAAFVLLGLAFFLALLPVIGENEAVLISSLVGFYICDMVTNNSLTEGESSPHAPGLFTKKTHIAARGAVICAISMNAVLFLGSKCCMVPRVNISKSSERVISVERITILFWSSLVCVVAVVYYLVGFHLREDALMWMINYFTSARHRPWILLLWGGAVPLSVICVERFTGGLRKTARRKLFHFIAVVLFTPVALVDPSFLSLSLSIASSIAILVELSRFYGVYGSSTLNAFMLEHIDGRDSIRGAVRTHIYLIYGLGLSMMLRFRYERPEPVLEFSSWMELAIHIIPGLVSLGIVDACAGIVGSTFLLSHRRALGRYLNNSFFTERANSSITHKTTTGTFGGLLCGVLFWLFILLVAGNIREADAGHSFILILVCSLTECFMDGIDNLQLPLVVDGAVHTLLAFLVHKKKAK</sequence>
<protein>
    <recommendedName>
        <fullName evidence="3">dolichol kinase</fullName>
        <ecNumber evidence="3">2.7.1.108</ecNumber>
    </recommendedName>
</protein>
<evidence type="ECO:0000256" key="4">
    <source>
        <dbReference type="ARBA" id="ARBA00022679"/>
    </source>
</evidence>
<dbReference type="VEuPathDB" id="TriTrypDB:TcCLB.510659.120"/>
<comment type="subcellular location">
    <subcellularLocation>
        <location evidence="1">Endoplasmic reticulum membrane</location>
        <topology evidence="1">Multi-pass membrane protein</topology>
    </subcellularLocation>
</comment>
<dbReference type="InterPro" id="IPR032974">
    <property type="entry name" value="Polypren_kinase"/>
</dbReference>
<evidence type="ECO:0000256" key="7">
    <source>
        <dbReference type="ARBA" id="ARBA00022824"/>
    </source>
</evidence>
<feature type="transmembrane region" description="Helical" evidence="10">
    <location>
        <begin position="544"/>
        <end position="570"/>
    </location>
</feature>
<feature type="transmembrane region" description="Helical" evidence="10">
    <location>
        <begin position="411"/>
        <end position="430"/>
    </location>
</feature>
<dbReference type="VEuPathDB" id="TriTrypDB:TcG_00532"/>
<dbReference type="VEuPathDB" id="TriTrypDB:TCDM_00208"/>
<keyword evidence="11" id="KW-0732">Signal</keyword>
<evidence type="ECO:0000256" key="10">
    <source>
        <dbReference type="SAM" id="Phobius"/>
    </source>
</evidence>
<dbReference type="VEuPathDB" id="TriTrypDB:C3747_1g752"/>
<evidence type="ECO:0000256" key="3">
    <source>
        <dbReference type="ARBA" id="ARBA00012132"/>
    </source>
</evidence>
<dbReference type="EC" id="2.7.1.108" evidence="3"/>
<accession>A0A2V2W1A6</accession>
<evidence type="ECO:0000313" key="13">
    <source>
        <dbReference type="Proteomes" id="UP000246121"/>
    </source>
</evidence>
<evidence type="ECO:0000256" key="5">
    <source>
        <dbReference type="ARBA" id="ARBA00022692"/>
    </source>
</evidence>
<evidence type="ECO:0000256" key="6">
    <source>
        <dbReference type="ARBA" id="ARBA00022777"/>
    </source>
</evidence>
<feature type="transmembrane region" description="Helical" evidence="10">
    <location>
        <begin position="650"/>
        <end position="668"/>
    </location>
</feature>
<evidence type="ECO:0000256" key="2">
    <source>
        <dbReference type="ARBA" id="ARBA00010794"/>
    </source>
</evidence>
<organism evidence="12 13">
    <name type="scientific">Trypanosoma cruzi</name>
    <dbReference type="NCBI Taxonomy" id="5693"/>
    <lineage>
        <taxon>Eukaryota</taxon>
        <taxon>Discoba</taxon>
        <taxon>Euglenozoa</taxon>
        <taxon>Kinetoplastea</taxon>
        <taxon>Metakinetoplastina</taxon>
        <taxon>Trypanosomatida</taxon>
        <taxon>Trypanosomatidae</taxon>
        <taxon>Trypanosoma</taxon>
        <taxon>Schizotrypanum</taxon>
    </lineage>
</organism>
<keyword evidence="7" id="KW-0256">Endoplasmic reticulum</keyword>
<dbReference type="VEuPathDB" id="TriTrypDB:TcBrA4_0062490"/>
<feature type="transmembrane region" description="Helical" evidence="10">
    <location>
        <begin position="207"/>
        <end position="223"/>
    </location>
</feature>
<feature type="transmembrane region" description="Helical" evidence="10">
    <location>
        <begin position="287"/>
        <end position="306"/>
    </location>
</feature>
<comment type="similarity">
    <text evidence="2">Belongs to the polyprenol kinase family.</text>
</comment>
<dbReference type="VEuPathDB" id="TriTrypDB:TcCLB.507013.10"/>
<feature type="transmembrane region" description="Helical" evidence="10">
    <location>
        <begin position="259"/>
        <end position="280"/>
    </location>
</feature>
<comment type="caution">
    <text evidence="12">The sequence shown here is derived from an EMBL/GenBank/DDBJ whole genome shotgun (WGS) entry which is preliminary data.</text>
</comment>
<dbReference type="VEuPathDB" id="TriTrypDB:BCY84_14006"/>
<dbReference type="EMBL" id="PRFA01000002">
    <property type="protein sequence ID" value="PWV02418.1"/>
    <property type="molecule type" value="Genomic_DNA"/>
</dbReference>
<dbReference type="GO" id="GO:0043048">
    <property type="term" value="P:dolichyl monophosphate biosynthetic process"/>
    <property type="evidence" value="ECO:0007669"/>
    <property type="project" value="TreeGrafter"/>
</dbReference>
<feature type="chain" id="PRO_5016079708" description="dolichol kinase" evidence="11">
    <location>
        <begin position="24"/>
        <end position="674"/>
    </location>
</feature>
<dbReference type="Proteomes" id="UP000246121">
    <property type="component" value="Unassembled WGS sequence"/>
</dbReference>
<dbReference type="GO" id="GO:0005789">
    <property type="term" value="C:endoplasmic reticulum membrane"/>
    <property type="evidence" value="ECO:0007669"/>
    <property type="project" value="UniProtKB-SubCell"/>
</dbReference>
<dbReference type="VEuPathDB" id="TriTrypDB:TCSYLVIO_005853"/>
<dbReference type="VEuPathDB" id="TriTrypDB:ECC02_001412"/>
<proteinExistence type="inferred from homology"/>
<evidence type="ECO:0000256" key="1">
    <source>
        <dbReference type="ARBA" id="ARBA00004477"/>
    </source>
</evidence>
<dbReference type="VEuPathDB" id="TriTrypDB:Tc_MARK_4480"/>
<dbReference type="PANTHER" id="PTHR13205:SF15">
    <property type="entry name" value="DOLICHOL KINASE"/>
    <property type="match status" value="1"/>
</dbReference>
<feature type="transmembrane region" description="Helical" evidence="10">
    <location>
        <begin position="370"/>
        <end position="391"/>
    </location>
</feature>
<keyword evidence="4" id="KW-0808">Transferase</keyword>
<dbReference type="VEuPathDB" id="TriTrypDB:TcCL_NonESM00244"/>
<feature type="transmembrane region" description="Helical" evidence="10">
    <location>
        <begin position="326"/>
        <end position="349"/>
    </location>
</feature>
<feature type="transmembrane region" description="Helical" evidence="10">
    <location>
        <begin position="602"/>
        <end position="622"/>
    </location>
</feature>
<keyword evidence="6 12" id="KW-0418">Kinase</keyword>
<feature type="transmembrane region" description="Helical" evidence="10">
    <location>
        <begin position="235"/>
        <end position="253"/>
    </location>
</feature>
<feature type="transmembrane region" description="Helical" evidence="10">
    <location>
        <begin position="506"/>
        <end position="524"/>
    </location>
</feature>
<dbReference type="VEuPathDB" id="TriTrypDB:C4B63_2g800"/>
<name>A0A2V2W1A6_TRYCR</name>
<feature type="transmembrane region" description="Helical" evidence="10">
    <location>
        <begin position="112"/>
        <end position="130"/>
    </location>
</feature>
<feature type="signal peptide" evidence="11">
    <location>
        <begin position="1"/>
        <end position="23"/>
    </location>
</feature>
<keyword evidence="8 10" id="KW-1133">Transmembrane helix</keyword>
<keyword evidence="5 10" id="KW-0812">Transmembrane</keyword>
<evidence type="ECO:0000256" key="8">
    <source>
        <dbReference type="ARBA" id="ARBA00022989"/>
    </source>
</evidence>
<gene>
    <name evidence="12" type="ORF">C4B63_2g800</name>
</gene>
<feature type="transmembrane region" description="Helical" evidence="10">
    <location>
        <begin position="468"/>
        <end position="485"/>
    </location>
</feature>
<reference evidence="12 13" key="1">
    <citation type="journal article" date="2018" name="Microb. Genom.">
        <title>Expanding an expanded genome: long-read sequencing of Trypanosoma cruzi.</title>
        <authorList>
            <person name="Berna L."/>
            <person name="Rodriguez M."/>
            <person name="Chiribao M.L."/>
            <person name="Parodi-Talice A."/>
            <person name="Pita S."/>
            <person name="Rijo G."/>
            <person name="Alvarez-Valin F."/>
            <person name="Robello C."/>
        </authorList>
    </citation>
    <scope>NUCLEOTIDE SEQUENCE [LARGE SCALE GENOMIC DNA]</scope>
    <source>
        <strain evidence="12 13">Dm28c</strain>
    </source>
</reference>